<name>A0A4Y2M0F4_ARAVE</name>
<evidence type="ECO:0000313" key="2">
    <source>
        <dbReference type="Proteomes" id="UP000499080"/>
    </source>
</evidence>
<keyword evidence="2" id="KW-1185">Reference proteome</keyword>
<accession>A0A4Y2M0F4</accession>
<evidence type="ECO:0000313" key="1">
    <source>
        <dbReference type="EMBL" id="GBN20064.1"/>
    </source>
</evidence>
<dbReference type="AlphaFoldDB" id="A0A4Y2M0F4"/>
<reference evidence="1 2" key="1">
    <citation type="journal article" date="2019" name="Sci. Rep.">
        <title>Orb-weaving spider Araneus ventricosus genome elucidates the spidroin gene catalogue.</title>
        <authorList>
            <person name="Kono N."/>
            <person name="Nakamura H."/>
            <person name="Ohtoshi R."/>
            <person name="Moran D.A.P."/>
            <person name="Shinohara A."/>
            <person name="Yoshida Y."/>
            <person name="Fujiwara M."/>
            <person name="Mori M."/>
            <person name="Tomita M."/>
            <person name="Arakawa K."/>
        </authorList>
    </citation>
    <scope>NUCLEOTIDE SEQUENCE [LARGE SCALE GENOMIC DNA]</scope>
</reference>
<dbReference type="EMBL" id="BGPR01006561">
    <property type="protein sequence ID" value="GBN20064.1"/>
    <property type="molecule type" value="Genomic_DNA"/>
</dbReference>
<comment type="caution">
    <text evidence="1">The sequence shown here is derived from an EMBL/GenBank/DDBJ whole genome shotgun (WGS) entry which is preliminary data.</text>
</comment>
<gene>
    <name evidence="1" type="ORF">AVEN_267352_1</name>
</gene>
<dbReference type="Proteomes" id="UP000499080">
    <property type="component" value="Unassembled WGS sequence"/>
</dbReference>
<organism evidence="1 2">
    <name type="scientific">Araneus ventricosus</name>
    <name type="common">Orbweaver spider</name>
    <name type="synonym">Epeira ventricosa</name>
    <dbReference type="NCBI Taxonomy" id="182803"/>
    <lineage>
        <taxon>Eukaryota</taxon>
        <taxon>Metazoa</taxon>
        <taxon>Ecdysozoa</taxon>
        <taxon>Arthropoda</taxon>
        <taxon>Chelicerata</taxon>
        <taxon>Arachnida</taxon>
        <taxon>Araneae</taxon>
        <taxon>Araneomorphae</taxon>
        <taxon>Entelegynae</taxon>
        <taxon>Araneoidea</taxon>
        <taxon>Araneidae</taxon>
        <taxon>Araneus</taxon>
    </lineage>
</organism>
<sequence>MIGMAPCASVYRLSKSPRRFHLCFGLERTTVVHTALRRPLCFGNTFSNVTRDGSAISGTGCGWWPTIMLQFLRKYSLYLSCHFAQQTHAQKLSQPQNLFTRDGIGSASGFDGQIFPTF</sequence>
<proteinExistence type="predicted"/>
<protein>
    <submittedName>
        <fullName evidence="1">Uncharacterized protein</fullName>
    </submittedName>
</protein>